<dbReference type="AlphaFoldDB" id="A0A0E9T2Q0"/>
<organism evidence="1">
    <name type="scientific">Anguilla anguilla</name>
    <name type="common">European freshwater eel</name>
    <name type="synonym">Muraena anguilla</name>
    <dbReference type="NCBI Taxonomy" id="7936"/>
    <lineage>
        <taxon>Eukaryota</taxon>
        <taxon>Metazoa</taxon>
        <taxon>Chordata</taxon>
        <taxon>Craniata</taxon>
        <taxon>Vertebrata</taxon>
        <taxon>Euteleostomi</taxon>
        <taxon>Actinopterygii</taxon>
        <taxon>Neopterygii</taxon>
        <taxon>Teleostei</taxon>
        <taxon>Anguilliformes</taxon>
        <taxon>Anguillidae</taxon>
        <taxon>Anguilla</taxon>
    </lineage>
</organism>
<proteinExistence type="predicted"/>
<sequence length="67" mass="7514">MDLEHQLRAKPFRPTLVPNLINALVAELKRITIAMFQNLVESLPTRVKAVISANRVQLCINTNGFGK</sequence>
<accession>A0A0E9T2Q0</accession>
<reference evidence="1" key="2">
    <citation type="journal article" date="2015" name="Fish Shellfish Immunol.">
        <title>Early steps in the European eel (Anguilla anguilla)-Vibrio vulnificus interaction in the gills: Role of the RtxA13 toxin.</title>
        <authorList>
            <person name="Callol A."/>
            <person name="Pajuelo D."/>
            <person name="Ebbesson L."/>
            <person name="Teles M."/>
            <person name="MacKenzie S."/>
            <person name="Amaro C."/>
        </authorList>
    </citation>
    <scope>NUCLEOTIDE SEQUENCE</scope>
</reference>
<protein>
    <submittedName>
        <fullName evidence="1">Uncharacterized protein</fullName>
    </submittedName>
</protein>
<name>A0A0E9T2Q0_ANGAN</name>
<reference evidence="1" key="1">
    <citation type="submission" date="2014-11" db="EMBL/GenBank/DDBJ databases">
        <authorList>
            <person name="Amaro Gonzalez C."/>
        </authorList>
    </citation>
    <scope>NUCLEOTIDE SEQUENCE</scope>
</reference>
<evidence type="ECO:0000313" key="1">
    <source>
        <dbReference type="EMBL" id="JAH46963.1"/>
    </source>
</evidence>
<dbReference type="EMBL" id="GBXM01061614">
    <property type="protein sequence ID" value="JAH46963.1"/>
    <property type="molecule type" value="Transcribed_RNA"/>
</dbReference>